<dbReference type="InterPro" id="IPR036390">
    <property type="entry name" value="WH_DNA-bd_sf"/>
</dbReference>
<gene>
    <name evidence="1" type="ORF">HDF22_000973</name>
</gene>
<organism evidence="1 2">
    <name type="scientific">Mucilaginibacter lappiensis</name>
    <dbReference type="NCBI Taxonomy" id="354630"/>
    <lineage>
        <taxon>Bacteria</taxon>
        <taxon>Pseudomonadati</taxon>
        <taxon>Bacteroidota</taxon>
        <taxon>Sphingobacteriia</taxon>
        <taxon>Sphingobacteriales</taxon>
        <taxon>Sphingobacteriaceae</taxon>
        <taxon>Mucilaginibacter</taxon>
    </lineage>
</organism>
<protein>
    <submittedName>
        <fullName evidence="1">Fe2+ or Zn2+ uptake regulation protein</fullName>
    </submittedName>
</protein>
<dbReference type="AlphaFoldDB" id="A0A841JE21"/>
<dbReference type="Gene3D" id="1.10.10.10">
    <property type="entry name" value="Winged helix-like DNA-binding domain superfamily/Winged helix DNA-binding domain"/>
    <property type="match status" value="1"/>
</dbReference>
<accession>A0A841JE21</accession>
<dbReference type="RefSeq" id="WP_183585985.1">
    <property type="nucleotide sequence ID" value="NZ_JACHCA010000002.1"/>
</dbReference>
<evidence type="ECO:0000313" key="2">
    <source>
        <dbReference type="Proteomes" id="UP000548326"/>
    </source>
</evidence>
<comment type="caution">
    <text evidence="1">The sequence shown here is derived from an EMBL/GenBank/DDBJ whole genome shotgun (WGS) entry which is preliminary data.</text>
</comment>
<dbReference type="EMBL" id="JACHCA010000002">
    <property type="protein sequence ID" value="MBB6126868.1"/>
    <property type="molecule type" value="Genomic_DNA"/>
</dbReference>
<dbReference type="InterPro" id="IPR036388">
    <property type="entry name" value="WH-like_DNA-bd_sf"/>
</dbReference>
<sequence>MTHFNLSAIALPDEFVQYCQLHQYSLSVKKKHIIAHVLKLAQDADVDTLSRHIRINGVKVSTSSIYLVLQWLIEHGFVVKTVNGRSEVYYRPVSSMVN</sequence>
<evidence type="ECO:0000313" key="1">
    <source>
        <dbReference type="EMBL" id="MBB6126868.1"/>
    </source>
</evidence>
<proteinExistence type="predicted"/>
<dbReference type="SUPFAM" id="SSF46785">
    <property type="entry name" value="Winged helix' DNA-binding domain"/>
    <property type="match status" value="1"/>
</dbReference>
<dbReference type="Proteomes" id="UP000548326">
    <property type="component" value="Unassembled WGS sequence"/>
</dbReference>
<reference evidence="1 2" key="1">
    <citation type="submission" date="2020-08" db="EMBL/GenBank/DDBJ databases">
        <title>Genomic Encyclopedia of Type Strains, Phase IV (KMG-V): Genome sequencing to study the core and pangenomes of soil and plant-associated prokaryotes.</title>
        <authorList>
            <person name="Whitman W."/>
        </authorList>
    </citation>
    <scope>NUCLEOTIDE SEQUENCE [LARGE SCALE GENOMIC DNA]</scope>
    <source>
        <strain evidence="1 2">MP601</strain>
    </source>
</reference>
<name>A0A841JE21_9SPHI</name>